<dbReference type="Gene3D" id="3.40.50.1820">
    <property type="entry name" value="alpha/beta hydrolase"/>
    <property type="match status" value="1"/>
</dbReference>
<dbReference type="Proteomes" id="UP001142372">
    <property type="component" value="Unassembled WGS sequence"/>
</dbReference>
<accession>A0A9W6HBU0</accession>
<feature type="domain" description="DUF676" evidence="1">
    <location>
        <begin position="126"/>
        <end position="206"/>
    </location>
</feature>
<dbReference type="InterPro" id="IPR029058">
    <property type="entry name" value="AB_hydrolase_fold"/>
</dbReference>
<dbReference type="EMBL" id="BSEN01000013">
    <property type="protein sequence ID" value="GLJ77193.1"/>
    <property type="molecule type" value="Genomic_DNA"/>
</dbReference>
<dbReference type="RefSeq" id="WP_271177837.1">
    <property type="nucleotide sequence ID" value="NZ_BAAAJO010000004.1"/>
</dbReference>
<proteinExistence type="predicted"/>
<reference evidence="2" key="1">
    <citation type="journal article" date="2014" name="Int. J. Syst. Evol. Microbiol.">
        <title>Complete genome sequence of Corynebacterium casei LMG S-19264T (=DSM 44701T), isolated from a smear-ripened cheese.</title>
        <authorList>
            <consortium name="US DOE Joint Genome Institute (JGI-PGF)"/>
            <person name="Walter F."/>
            <person name="Albersmeier A."/>
            <person name="Kalinowski J."/>
            <person name="Ruckert C."/>
        </authorList>
    </citation>
    <scope>NUCLEOTIDE SEQUENCE</scope>
    <source>
        <strain evidence="2">VKM Ac-1401</strain>
    </source>
</reference>
<evidence type="ECO:0000259" key="1">
    <source>
        <dbReference type="Pfam" id="PF05057"/>
    </source>
</evidence>
<gene>
    <name evidence="2" type="ORF">GCM10017584_27670</name>
</gene>
<protein>
    <recommendedName>
        <fullName evidence="1">DUF676 domain-containing protein</fullName>
    </recommendedName>
</protein>
<evidence type="ECO:0000313" key="3">
    <source>
        <dbReference type="Proteomes" id="UP001142372"/>
    </source>
</evidence>
<dbReference type="Pfam" id="PF05057">
    <property type="entry name" value="DUF676"/>
    <property type="match status" value="1"/>
</dbReference>
<dbReference type="InterPro" id="IPR007751">
    <property type="entry name" value="DUF676_lipase-like"/>
</dbReference>
<dbReference type="AlphaFoldDB" id="A0A9W6HBU0"/>
<name>A0A9W6HBU0_9MICO</name>
<reference evidence="2" key="2">
    <citation type="submission" date="2023-01" db="EMBL/GenBank/DDBJ databases">
        <authorList>
            <person name="Sun Q."/>
            <person name="Evtushenko L."/>
        </authorList>
    </citation>
    <scope>NUCLEOTIDE SEQUENCE</scope>
    <source>
        <strain evidence="2">VKM Ac-1401</strain>
    </source>
</reference>
<comment type="caution">
    <text evidence="2">The sequence shown here is derived from an EMBL/GenBank/DDBJ whole genome shotgun (WGS) entry which is preliminary data.</text>
</comment>
<sequence>MDKLPIVYCRGYAGPTSQIDVTVDDPFYGFNDGATHVRVDGDGDPMFYQFEGPLLRLLTEQGYQFLVHGDQKRFLETTTGALSPQSIWVHRFYDQFATTFTPQPKRNIFEKIGDAITHHLDDNGFDIERAASELYDLVLHVIERTGAPAVNLVAHSMGGLVARCMMQKICETPDADGNARRPAKEIVAKLFTYGTPHRGIVLTAGIANWAMETFGTAGSDIFSPPKMYGYLTPGKTFGDTPDRGENWDPGVIPPDVFDVDHVFCLIGTDPADYTLARVAVGPKSDGLVLIENAYVVGAHRAYVFKSHSGRYGEVNSEEGYQNLARFLFGKWAVSLSFAGLPADTSSLGENVSWQADMRLAIRGLPIVMSEQRAEHWCPIQLNAEITKKPDSPDSPVPIVGTFLFQKEPPDAPASDKEVLSRYALSLRVYHIVFDKGGFDFSDHLEQVSDWSDTLIIDVGDLGQGFGGWYAWNSELPGAIDSIDRMPNQLQLAPADGGTFAATVGLPEVARSLPVFAPNGALRVTTRNRG</sequence>
<keyword evidence="3" id="KW-1185">Reference proteome</keyword>
<dbReference type="SUPFAM" id="SSF53474">
    <property type="entry name" value="alpha/beta-Hydrolases"/>
    <property type="match status" value="1"/>
</dbReference>
<evidence type="ECO:0000313" key="2">
    <source>
        <dbReference type="EMBL" id="GLJ77193.1"/>
    </source>
</evidence>
<organism evidence="2 3">
    <name type="scientific">Leifsonia poae</name>
    <dbReference type="NCBI Taxonomy" id="110933"/>
    <lineage>
        <taxon>Bacteria</taxon>
        <taxon>Bacillati</taxon>
        <taxon>Actinomycetota</taxon>
        <taxon>Actinomycetes</taxon>
        <taxon>Micrococcales</taxon>
        <taxon>Microbacteriaceae</taxon>
        <taxon>Leifsonia</taxon>
    </lineage>
</organism>